<dbReference type="EMBL" id="PDOF01000001">
    <property type="protein sequence ID" value="PYZ99086.1"/>
    <property type="molecule type" value="Genomic_DNA"/>
</dbReference>
<evidence type="ECO:0000313" key="2">
    <source>
        <dbReference type="EMBL" id="PYZ99086.1"/>
    </source>
</evidence>
<keyword evidence="1" id="KW-0812">Transmembrane</keyword>
<evidence type="ECO:0000313" key="3">
    <source>
        <dbReference type="Proteomes" id="UP000248066"/>
    </source>
</evidence>
<protein>
    <submittedName>
        <fullName evidence="2">Uncharacterized protein</fullName>
    </submittedName>
</protein>
<dbReference type="AlphaFoldDB" id="A0A2W0HDU2"/>
<evidence type="ECO:0000256" key="1">
    <source>
        <dbReference type="SAM" id="Phobius"/>
    </source>
</evidence>
<sequence>MWYEEFENILTLLIVLLIIVSLITFIRHRVISNKQDALISLNYQLETLEAYLIKEKTIYNHLLNLLNTNSQDHSLINKECQFLKIDNGITKEYTELKEKVDRINLSNVQKKKMKIFIDSTLASLNRQKKIAYEFSAEKLDKHLLSNSLMYNLYLVENLIVETRINTVRLRFEKDFILLQEKQLSNLNELTKTRL</sequence>
<keyword evidence="1" id="KW-1133">Transmembrane helix</keyword>
<reference evidence="2 3" key="1">
    <citation type="submission" date="2017-10" db="EMBL/GenBank/DDBJ databases">
        <title>Bacillus sp. nov., a halophilic bacterium isolated from a Yangshapao Lake.</title>
        <authorList>
            <person name="Wang H."/>
        </authorList>
    </citation>
    <scope>NUCLEOTIDE SEQUENCE [LARGE SCALE GENOMIC DNA]</scope>
    <source>
        <strain evidence="2 3">YSP-3</strain>
    </source>
</reference>
<accession>A0A2W0HDU2</accession>
<gene>
    <name evidence="2" type="ORF">CR205_11165</name>
</gene>
<comment type="caution">
    <text evidence="2">The sequence shown here is derived from an EMBL/GenBank/DDBJ whole genome shotgun (WGS) entry which is preliminary data.</text>
</comment>
<feature type="transmembrane region" description="Helical" evidence="1">
    <location>
        <begin position="6"/>
        <end position="26"/>
    </location>
</feature>
<name>A0A2W0HDU2_9BACI</name>
<keyword evidence="3" id="KW-1185">Reference proteome</keyword>
<dbReference type="Proteomes" id="UP000248066">
    <property type="component" value="Unassembled WGS sequence"/>
</dbReference>
<organism evidence="2 3">
    <name type="scientific">Alteribacter lacisalsi</name>
    <dbReference type="NCBI Taxonomy" id="2045244"/>
    <lineage>
        <taxon>Bacteria</taxon>
        <taxon>Bacillati</taxon>
        <taxon>Bacillota</taxon>
        <taxon>Bacilli</taxon>
        <taxon>Bacillales</taxon>
        <taxon>Bacillaceae</taxon>
        <taxon>Alteribacter</taxon>
    </lineage>
</organism>
<dbReference type="RefSeq" id="WP_110519543.1">
    <property type="nucleotide sequence ID" value="NZ_PDOF01000001.1"/>
</dbReference>
<proteinExistence type="predicted"/>
<keyword evidence="1" id="KW-0472">Membrane</keyword>